<keyword evidence="3" id="KW-1185">Reference proteome</keyword>
<feature type="region of interest" description="Disordered" evidence="1">
    <location>
        <begin position="1"/>
        <end position="22"/>
    </location>
</feature>
<evidence type="ECO:0000313" key="3">
    <source>
        <dbReference type="Proteomes" id="UP000762676"/>
    </source>
</evidence>
<organism evidence="2 3">
    <name type="scientific">Elysia marginata</name>
    <dbReference type="NCBI Taxonomy" id="1093978"/>
    <lineage>
        <taxon>Eukaryota</taxon>
        <taxon>Metazoa</taxon>
        <taxon>Spiralia</taxon>
        <taxon>Lophotrochozoa</taxon>
        <taxon>Mollusca</taxon>
        <taxon>Gastropoda</taxon>
        <taxon>Heterobranchia</taxon>
        <taxon>Euthyneura</taxon>
        <taxon>Panpulmonata</taxon>
        <taxon>Sacoglossa</taxon>
        <taxon>Placobranchoidea</taxon>
        <taxon>Plakobranchidae</taxon>
        <taxon>Elysia</taxon>
    </lineage>
</organism>
<comment type="caution">
    <text evidence="2">The sequence shown here is derived from an EMBL/GenBank/DDBJ whole genome shotgun (WGS) entry which is preliminary data.</text>
</comment>
<protein>
    <submittedName>
        <fullName evidence="2">Uncharacterized protein</fullName>
    </submittedName>
</protein>
<dbReference type="AlphaFoldDB" id="A0AAV4F7H8"/>
<dbReference type="Proteomes" id="UP000762676">
    <property type="component" value="Unassembled WGS sequence"/>
</dbReference>
<proteinExistence type="predicted"/>
<name>A0AAV4F7H8_9GAST</name>
<reference evidence="2 3" key="1">
    <citation type="journal article" date="2021" name="Elife">
        <title>Chloroplast acquisition without the gene transfer in kleptoplastic sea slugs, Plakobranchus ocellatus.</title>
        <authorList>
            <person name="Maeda T."/>
            <person name="Takahashi S."/>
            <person name="Yoshida T."/>
            <person name="Shimamura S."/>
            <person name="Takaki Y."/>
            <person name="Nagai Y."/>
            <person name="Toyoda A."/>
            <person name="Suzuki Y."/>
            <person name="Arimoto A."/>
            <person name="Ishii H."/>
            <person name="Satoh N."/>
            <person name="Nishiyama T."/>
            <person name="Hasebe M."/>
            <person name="Maruyama T."/>
            <person name="Minagawa J."/>
            <person name="Obokata J."/>
            <person name="Shigenobu S."/>
        </authorList>
    </citation>
    <scope>NUCLEOTIDE SEQUENCE [LARGE SCALE GENOMIC DNA]</scope>
</reference>
<sequence>MTPTYRSRPSNKKTSKPSKVSEAIMPGSYMTELEEDQEMVLGTEWRLVRASLVPDDTVTVGRPWTESFGLSGCVLQLTPYT</sequence>
<dbReference type="EMBL" id="BMAT01004136">
    <property type="protein sequence ID" value="GFR68740.1"/>
    <property type="molecule type" value="Genomic_DNA"/>
</dbReference>
<accession>A0AAV4F7H8</accession>
<evidence type="ECO:0000313" key="2">
    <source>
        <dbReference type="EMBL" id="GFR68740.1"/>
    </source>
</evidence>
<gene>
    <name evidence="2" type="ORF">ElyMa_002028700</name>
</gene>
<evidence type="ECO:0000256" key="1">
    <source>
        <dbReference type="SAM" id="MobiDB-lite"/>
    </source>
</evidence>